<protein>
    <submittedName>
        <fullName evidence="3">Muscle M-line assembly protein unc-89-like</fullName>
    </submittedName>
</protein>
<feature type="compositionally biased region" description="Low complexity" evidence="1">
    <location>
        <begin position="133"/>
        <end position="147"/>
    </location>
</feature>
<dbReference type="RefSeq" id="XP_002731456.1">
    <property type="nucleotide sequence ID" value="XM_002731410.2"/>
</dbReference>
<organism evidence="2 3">
    <name type="scientific">Saccoglossus kowalevskii</name>
    <name type="common">Acorn worm</name>
    <dbReference type="NCBI Taxonomy" id="10224"/>
    <lineage>
        <taxon>Eukaryota</taxon>
        <taxon>Metazoa</taxon>
        <taxon>Hemichordata</taxon>
        <taxon>Enteropneusta</taxon>
        <taxon>Harrimaniidae</taxon>
        <taxon>Saccoglossus</taxon>
    </lineage>
</organism>
<dbReference type="Proteomes" id="UP000694865">
    <property type="component" value="Unplaced"/>
</dbReference>
<accession>A0ABM0GJV7</accession>
<feature type="region of interest" description="Disordered" evidence="1">
    <location>
        <begin position="237"/>
        <end position="273"/>
    </location>
</feature>
<feature type="region of interest" description="Disordered" evidence="1">
    <location>
        <begin position="128"/>
        <end position="166"/>
    </location>
</feature>
<proteinExistence type="predicted"/>
<dbReference type="GeneID" id="100369858"/>
<keyword evidence="2" id="KW-1185">Reference proteome</keyword>
<feature type="compositionally biased region" description="Basic residues" evidence="1">
    <location>
        <begin position="149"/>
        <end position="161"/>
    </location>
</feature>
<gene>
    <name evidence="3" type="primary">LOC100369858</name>
</gene>
<feature type="region of interest" description="Disordered" evidence="1">
    <location>
        <begin position="66"/>
        <end position="95"/>
    </location>
</feature>
<evidence type="ECO:0000256" key="1">
    <source>
        <dbReference type="SAM" id="MobiDB-lite"/>
    </source>
</evidence>
<evidence type="ECO:0000313" key="2">
    <source>
        <dbReference type="Proteomes" id="UP000694865"/>
    </source>
</evidence>
<name>A0ABM0GJV7_SACKO</name>
<feature type="region of interest" description="Disordered" evidence="1">
    <location>
        <begin position="342"/>
        <end position="391"/>
    </location>
</feature>
<reference evidence="3" key="1">
    <citation type="submission" date="2025-08" db="UniProtKB">
        <authorList>
            <consortium name="RefSeq"/>
        </authorList>
    </citation>
    <scope>IDENTIFICATION</scope>
    <source>
        <tissue evidence="3">Testes</tissue>
    </source>
</reference>
<evidence type="ECO:0000313" key="3">
    <source>
        <dbReference type="RefSeq" id="XP_002731456.1"/>
    </source>
</evidence>
<sequence>MLRRRYGEISGLLSTLLEKCAEPLKKDELQDVLRESLTVMQEISSAVSELEGKDVQLNAPTCQHFEADTLKDNTEQDGGVSTMDTGHQGGDGDKAPQDQVAKIVLKEKSPSKKPIQISQKKHVVDGKINTYLKPGSSTKSGTSPGTKASVKKSPRSTKKRTVTTDVREPEGKVAVLNATTCHSTEQDGGVSIMDNSHQAEDGDKAPLDQVAKIVSKNKLLSKHIKINLKKPVDEGKINGNLKPSSPIKSGLSPGRGDAIMKSPRMSHTKKKTNATCRSIEADALKGNTEHDGEISTMADSCQAGNRDKSSQNPVNLASIERSTSIDIDTRMKMLVEEGKINVNLQPGSPTKGDTKAAGINSDTSPEKKAVGEKGGTSPEKKTAGKRKTSLAKRSVNTGKPLKIKFKKPSHKSLPVNNMENSSAMKNEDCDAVATSSSVKGIVESSILEKKSTSLVPSNEDNISDTKHADVLQSPEQIKRKLDFDENDANDIPFKLHKIDDIDRLDRIEVVQFSKNKPCIECVDVRFINEAYENIKRFVNGKSDMNMIIPTISQLEQHIIDLVRSNICQNTIADLEADEQNDGPEKPVETVQSVDTSCKMLSEL</sequence>